<keyword evidence="2" id="KW-1185">Reference proteome</keyword>
<proteinExistence type="predicted"/>
<sequence>MLPTARDMGSTKRCLQLQISVAVKHKRFGYFSGRERGWVRWGPRAGAAHTGRQCACAQAFARSLILHVLDGGGAGGARAVLLAWQRVQLSATARGAD</sequence>
<dbReference type="Proteomes" id="UP000299102">
    <property type="component" value="Unassembled WGS sequence"/>
</dbReference>
<accession>A0A4C1XL89</accession>
<gene>
    <name evidence="1" type="ORF">EVAR_87421_1</name>
</gene>
<evidence type="ECO:0000313" key="2">
    <source>
        <dbReference type="Proteomes" id="UP000299102"/>
    </source>
</evidence>
<evidence type="ECO:0000313" key="1">
    <source>
        <dbReference type="EMBL" id="GBP63049.1"/>
    </source>
</evidence>
<protein>
    <submittedName>
        <fullName evidence="1">Uncharacterized protein</fullName>
    </submittedName>
</protein>
<name>A0A4C1XL89_EUMVA</name>
<dbReference type="AlphaFoldDB" id="A0A4C1XL89"/>
<reference evidence="1 2" key="1">
    <citation type="journal article" date="2019" name="Commun. Biol.">
        <title>The bagworm genome reveals a unique fibroin gene that provides high tensile strength.</title>
        <authorList>
            <person name="Kono N."/>
            <person name="Nakamura H."/>
            <person name="Ohtoshi R."/>
            <person name="Tomita M."/>
            <person name="Numata K."/>
            <person name="Arakawa K."/>
        </authorList>
    </citation>
    <scope>NUCLEOTIDE SEQUENCE [LARGE SCALE GENOMIC DNA]</scope>
</reference>
<organism evidence="1 2">
    <name type="scientific">Eumeta variegata</name>
    <name type="common">Bagworm moth</name>
    <name type="synonym">Eumeta japonica</name>
    <dbReference type="NCBI Taxonomy" id="151549"/>
    <lineage>
        <taxon>Eukaryota</taxon>
        <taxon>Metazoa</taxon>
        <taxon>Ecdysozoa</taxon>
        <taxon>Arthropoda</taxon>
        <taxon>Hexapoda</taxon>
        <taxon>Insecta</taxon>
        <taxon>Pterygota</taxon>
        <taxon>Neoptera</taxon>
        <taxon>Endopterygota</taxon>
        <taxon>Lepidoptera</taxon>
        <taxon>Glossata</taxon>
        <taxon>Ditrysia</taxon>
        <taxon>Tineoidea</taxon>
        <taxon>Psychidae</taxon>
        <taxon>Oiketicinae</taxon>
        <taxon>Eumeta</taxon>
    </lineage>
</organism>
<comment type="caution">
    <text evidence="1">The sequence shown here is derived from an EMBL/GenBank/DDBJ whole genome shotgun (WGS) entry which is preliminary data.</text>
</comment>
<dbReference type="EMBL" id="BGZK01000857">
    <property type="protein sequence ID" value="GBP63049.1"/>
    <property type="molecule type" value="Genomic_DNA"/>
</dbReference>